<evidence type="ECO:0000313" key="7">
    <source>
        <dbReference type="Proteomes" id="UP000596742"/>
    </source>
</evidence>
<gene>
    <name evidence="6" type="ORF">MGAL_10B023319</name>
</gene>
<dbReference type="SUPFAM" id="SSF57535">
    <property type="entry name" value="Complement control module/SCR domain"/>
    <property type="match status" value="1"/>
</dbReference>
<evidence type="ECO:0000313" key="6">
    <source>
        <dbReference type="EMBL" id="VDI70158.1"/>
    </source>
</evidence>
<dbReference type="PROSITE" id="PS00615">
    <property type="entry name" value="C_TYPE_LECTIN_1"/>
    <property type="match status" value="1"/>
</dbReference>
<dbReference type="Gene3D" id="2.10.70.10">
    <property type="entry name" value="Complement Module, domain 1"/>
    <property type="match status" value="1"/>
</dbReference>
<protein>
    <recommendedName>
        <fullName evidence="8">C-type lectin domain-containing protein</fullName>
    </recommendedName>
</protein>
<dbReference type="InterPro" id="IPR016187">
    <property type="entry name" value="CTDL_fold"/>
</dbReference>
<evidence type="ECO:0000256" key="3">
    <source>
        <dbReference type="PROSITE-ProRule" id="PRU00302"/>
    </source>
</evidence>
<dbReference type="OrthoDB" id="6271941at2759"/>
<dbReference type="PROSITE" id="PS50923">
    <property type="entry name" value="SUSHI"/>
    <property type="match status" value="1"/>
</dbReference>
<reference evidence="6" key="1">
    <citation type="submission" date="2018-11" db="EMBL/GenBank/DDBJ databases">
        <authorList>
            <person name="Alioto T."/>
            <person name="Alioto T."/>
        </authorList>
    </citation>
    <scope>NUCLEOTIDE SEQUENCE</scope>
</reference>
<dbReference type="InterPro" id="IPR000436">
    <property type="entry name" value="Sushi_SCR_CCP_dom"/>
</dbReference>
<keyword evidence="1" id="KW-0732">Signal</keyword>
<dbReference type="SMART" id="SM00034">
    <property type="entry name" value="CLECT"/>
    <property type="match status" value="1"/>
</dbReference>
<dbReference type="InterPro" id="IPR016186">
    <property type="entry name" value="C-type_lectin-like/link_sf"/>
</dbReference>
<proteinExistence type="predicted"/>
<feature type="domain" description="C-type lectin" evidence="4">
    <location>
        <begin position="107"/>
        <end position="224"/>
    </location>
</feature>
<evidence type="ECO:0000256" key="2">
    <source>
        <dbReference type="ARBA" id="ARBA00023157"/>
    </source>
</evidence>
<accession>A0A8B6GWM9</accession>
<keyword evidence="3" id="KW-0768">Sushi</keyword>
<dbReference type="InterPro" id="IPR050111">
    <property type="entry name" value="C-type_lectin/snaclec_domain"/>
</dbReference>
<dbReference type="InterPro" id="IPR001304">
    <property type="entry name" value="C-type_lectin-like"/>
</dbReference>
<dbReference type="SUPFAM" id="SSF56436">
    <property type="entry name" value="C-type lectin-like"/>
    <property type="match status" value="1"/>
</dbReference>
<dbReference type="InterPro" id="IPR018378">
    <property type="entry name" value="C-type_lectin_CS"/>
</dbReference>
<sequence>MAVRGVHAKKALAGECANHSCKEGYKCVSERDGRRCELAYCIKRPSVANAELYEPFGLSRDLGRGMIYKCEHGFKLKGKPFAVCRNTGIWKSLITCEKPCEKGWIQNRGHNYCIGPDKKTWNDSKADCISKGSYLVKIDHAAENDWLEKVMIDNNINHMWIGAHDIGHEGSWRWVYDNTTVNYTNWPNNYEHAEGHENCAEMWDKASYRWNDKVCTSVIQYVCHRLTKMLLHVGNSLDTSRMNVCGQFIGPAVNGQVIVIRCKTLPEGQIVKLTSFHTAPEFFHLAEVEVYAV</sequence>
<evidence type="ECO:0000259" key="5">
    <source>
        <dbReference type="PROSITE" id="PS50923"/>
    </source>
</evidence>
<evidence type="ECO:0008006" key="8">
    <source>
        <dbReference type="Google" id="ProtNLM"/>
    </source>
</evidence>
<dbReference type="Proteomes" id="UP000596742">
    <property type="component" value="Unassembled WGS sequence"/>
</dbReference>
<name>A0A8B6GWM9_MYTGA</name>
<evidence type="ECO:0000256" key="1">
    <source>
        <dbReference type="ARBA" id="ARBA00022729"/>
    </source>
</evidence>
<dbReference type="PROSITE" id="PS50041">
    <property type="entry name" value="C_TYPE_LECTIN_2"/>
    <property type="match status" value="1"/>
</dbReference>
<dbReference type="Gene3D" id="3.10.100.10">
    <property type="entry name" value="Mannose-Binding Protein A, subunit A"/>
    <property type="match status" value="1"/>
</dbReference>
<feature type="disulfide bond" evidence="3">
    <location>
        <begin position="41"/>
        <end position="84"/>
    </location>
</feature>
<dbReference type="EMBL" id="UYJE01009112">
    <property type="protein sequence ID" value="VDI70158.1"/>
    <property type="molecule type" value="Genomic_DNA"/>
</dbReference>
<dbReference type="CDD" id="cd00033">
    <property type="entry name" value="CCP"/>
    <property type="match status" value="1"/>
</dbReference>
<dbReference type="InterPro" id="IPR035976">
    <property type="entry name" value="Sushi/SCR/CCP_sf"/>
</dbReference>
<feature type="domain" description="Sushi" evidence="5">
    <location>
        <begin position="39"/>
        <end position="98"/>
    </location>
</feature>
<dbReference type="Pfam" id="PF00059">
    <property type="entry name" value="Lectin_C"/>
    <property type="match status" value="1"/>
</dbReference>
<dbReference type="AlphaFoldDB" id="A0A8B6GWM9"/>
<dbReference type="PANTHER" id="PTHR22803">
    <property type="entry name" value="MANNOSE, PHOSPHOLIPASE, LECTIN RECEPTOR RELATED"/>
    <property type="match status" value="1"/>
</dbReference>
<dbReference type="Pfam" id="PF00084">
    <property type="entry name" value="Sushi"/>
    <property type="match status" value="1"/>
</dbReference>
<keyword evidence="2 3" id="KW-1015">Disulfide bond</keyword>
<keyword evidence="7" id="KW-1185">Reference proteome</keyword>
<comment type="caution">
    <text evidence="6">The sequence shown here is derived from an EMBL/GenBank/DDBJ whole genome shotgun (WGS) entry which is preliminary data.</text>
</comment>
<dbReference type="CDD" id="cd00037">
    <property type="entry name" value="CLECT"/>
    <property type="match status" value="1"/>
</dbReference>
<evidence type="ECO:0000259" key="4">
    <source>
        <dbReference type="PROSITE" id="PS50041"/>
    </source>
</evidence>
<organism evidence="6 7">
    <name type="scientific">Mytilus galloprovincialis</name>
    <name type="common">Mediterranean mussel</name>
    <dbReference type="NCBI Taxonomy" id="29158"/>
    <lineage>
        <taxon>Eukaryota</taxon>
        <taxon>Metazoa</taxon>
        <taxon>Spiralia</taxon>
        <taxon>Lophotrochozoa</taxon>
        <taxon>Mollusca</taxon>
        <taxon>Bivalvia</taxon>
        <taxon>Autobranchia</taxon>
        <taxon>Pteriomorphia</taxon>
        <taxon>Mytilida</taxon>
        <taxon>Mytiloidea</taxon>
        <taxon>Mytilidae</taxon>
        <taxon>Mytilinae</taxon>
        <taxon>Mytilus</taxon>
    </lineage>
</organism>
<comment type="caution">
    <text evidence="3">Lacks conserved residue(s) required for the propagation of feature annotation.</text>
</comment>